<reference evidence="10 11" key="1">
    <citation type="submission" date="2016-04" db="EMBL/GenBank/DDBJ databases">
        <title>Complete genome sequence of Thermococcus barossii type strain SHCK-94.</title>
        <authorList>
            <person name="Oger P.M."/>
        </authorList>
    </citation>
    <scope>NUCLEOTIDE SEQUENCE [LARGE SCALE GENOMIC DNA]</scope>
    <source>
        <strain evidence="10 11">SHCK-94</strain>
    </source>
</reference>
<dbReference type="Proteomes" id="UP000250272">
    <property type="component" value="Chromosome"/>
</dbReference>
<dbReference type="SUPFAM" id="SSF52743">
    <property type="entry name" value="Subtilisin-like"/>
    <property type="match status" value="1"/>
</dbReference>
<proteinExistence type="inferred from homology"/>
<dbReference type="Gene3D" id="2.60.40.10">
    <property type="entry name" value="Immunoglobulins"/>
    <property type="match status" value="13"/>
</dbReference>
<dbReference type="Gene3D" id="2.130.10.10">
    <property type="entry name" value="YVTN repeat-like/Quinoprotein amine dehydrogenase"/>
    <property type="match status" value="1"/>
</dbReference>
<evidence type="ECO:0000256" key="1">
    <source>
        <dbReference type="ARBA" id="ARBA00010116"/>
    </source>
</evidence>
<dbReference type="PANTHER" id="PTHR43806">
    <property type="entry name" value="PEPTIDASE S8"/>
    <property type="match status" value="1"/>
</dbReference>
<keyword evidence="11" id="KW-1185">Reference proteome</keyword>
<dbReference type="Gene3D" id="3.40.50.200">
    <property type="entry name" value="Peptidase S8/S53 domain"/>
    <property type="match status" value="2"/>
</dbReference>
<dbReference type="PROSITE" id="PS50093">
    <property type="entry name" value="PKD"/>
    <property type="match status" value="3"/>
</dbReference>
<keyword evidence="5 6" id="KW-0720">Serine protease</keyword>
<dbReference type="SUPFAM" id="SSF82171">
    <property type="entry name" value="DPP6 N-terminal domain-like"/>
    <property type="match status" value="1"/>
</dbReference>
<dbReference type="Pfam" id="PF00400">
    <property type="entry name" value="WD40"/>
    <property type="match status" value="1"/>
</dbReference>
<evidence type="ECO:0000259" key="8">
    <source>
        <dbReference type="PROSITE" id="PS50268"/>
    </source>
</evidence>
<comment type="similarity">
    <text evidence="2 6">Belongs to the peptidase S8 family.</text>
</comment>
<feature type="active site" description="Charge relay system" evidence="6">
    <location>
        <position position="176"/>
    </location>
</feature>
<evidence type="ECO:0008006" key="12">
    <source>
        <dbReference type="Google" id="ProtNLM"/>
    </source>
</evidence>
<dbReference type="PROSITE" id="PS51127">
    <property type="entry name" value="BIG1"/>
    <property type="match status" value="1"/>
</dbReference>
<dbReference type="GO" id="GO:0016020">
    <property type="term" value="C:membrane"/>
    <property type="evidence" value="ECO:0007669"/>
    <property type="project" value="InterPro"/>
</dbReference>
<dbReference type="InterPro" id="IPR013783">
    <property type="entry name" value="Ig-like_fold"/>
</dbReference>
<evidence type="ECO:0000256" key="3">
    <source>
        <dbReference type="ARBA" id="ARBA00022670"/>
    </source>
</evidence>
<dbReference type="Gene3D" id="2.60.120.380">
    <property type="match status" value="1"/>
</dbReference>
<dbReference type="Pfam" id="PF16640">
    <property type="entry name" value="Big_3_5"/>
    <property type="match status" value="3"/>
</dbReference>
<dbReference type="FunFam" id="2.60.40.10:FF:000270">
    <property type="entry name" value="Cell surface protein"/>
    <property type="match status" value="1"/>
</dbReference>
<evidence type="ECO:0000259" key="9">
    <source>
        <dbReference type="PROSITE" id="PS51127"/>
    </source>
</evidence>
<dbReference type="Pfam" id="PF00082">
    <property type="entry name" value="Peptidase_S8"/>
    <property type="match status" value="2"/>
</dbReference>
<feature type="domain" description="PKD" evidence="7">
    <location>
        <begin position="642"/>
        <end position="723"/>
    </location>
</feature>
<dbReference type="GeneID" id="33327161"/>
<dbReference type="SMART" id="SM00089">
    <property type="entry name" value="PKD"/>
    <property type="match status" value="3"/>
</dbReference>
<dbReference type="EMBL" id="CP015101">
    <property type="protein sequence ID" value="ASJ05725.1"/>
    <property type="molecule type" value="Genomic_DNA"/>
</dbReference>
<dbReference type="InterPro" id="IPR015943">
    <property type="entry name" value="WD40/YVTN_repeat-like_dom_sf"/>
</dbReference>
<dbReference type="InterPro" id="IPR000209">
    <property type="entry name" value="Peptidase_S8/S53_dom"/>
</dbReference>
<sequence>MRKIGILLVVMLVVSIPVVPVIKASDNSNTGKAFVEKAPIPSEYKYLQAEYYSLPDYFFKIKDYDIMEILLSLSHEDYQHINEIVFLSREVYSPRYHNGELYLKLEIELDGNLSPLVVADLFNVTRTGRYVFAHVPVSSLPQLVMDSHIVSITRVPKLSVLDSDGVPIIGADVLHDYNIRGEGVRVAVIDFSFNMGTHGYFCSEIVRSTAPNADIVEISLSNDYLDTLIAALNQIRDWNNDDDPSNDIDVVSMSLGTYKVRLDGQSPIDTAVNDVVNSGAIVVVAAGNYGDKHYEATFQDSDNDGYHEFSSGDEDLMITVDSPVEVTLNYFDFTGDLNLEISPSTGVSCHLGGPSTYESCSINSSGTYFIKIHEISEGSGKFELFFNTSVSFMEYNTFSSSIVAPASNPNVITVGAVPRNNPSVVEDFSSRGPTNTGLTKPDVVGPDNVTITVTSNGFTYEYHDLLGTSYATPHIAGAVALLESGAPSLTDDQVKELLFRLSNRYSNKDNDFGYGLPDLAQLIDSYEPDNYYTQAKPISLGASQQRTIFPSTDVDWVKFSVDSYKAVTITASESSPFGSIELTLYNSNLQVISGPVSKDGTVSISKNLDPGTYYIRVREYGQDGVVYPPYTLTVTGAELQPPVVDFSYSPSSPTIEDTVQFFDNSHDPDGGSIVYWHWDFGDGSTSTSQNPQHQYTTPGTYTVTLWVKDDDGQMSSISKTITVSDVSNHRPVIQDIIFYPSNPEVNQPVWMEAIVNDPDGDSIDMYYWDFGDGSTESGTSPVVSHEYLEGGTYTVTLVVRDSAGKYSYPFTKTIYIKTPFLKNNPPVWTLNILHGDDVGDIEISKNGEYIVAGGYSWAGFAVMDKYGRLLWQTNVVGDVNDVAISPDGHYVVVGTDSYLYVFSQDLRDQYLWRISLGSRVNSVWAGSQYIIAGTFDNNLYFIDYDGTIIHQLSDFEGRREAIFGNEEGSAAIYLGDGTPPYTLYYASVYGSHWNLNVEVSGHEFAASYSLDYVGYTGPDPNGQNTWDAGYARISDKYGYIIMDEPIPLPQDLDFYPAEGVAIYGGSRLAIVVMWGVVDEPDYPVLYIYDSNGNLLRQEQFSGLASYITVKYNGVYTTDNVYLVAAGSFSNNEAGLYVYDYNANPVWKYLGPNDKGVTVTDVAIDYYGDYIVAGGKDGLLMFFRTEPDSGTPPVATFSYTPTAPEAGVNITFDASGSYDPDGTIKRYVWDFGDGTTGEGVTVTHTYQDYGTYTVTLTVMDNDVITATYSQEINVIMPTKLIVADITGKQGTTVVLNATLLDILGNPLQGGTVQFYVDDQYVGESTTNSAGTAFFSLDTSNLAAGVHTIKARFIGNSLYKASEGYGQLLLYQYDTHLVILTTSAKYNTSTTLEAALRDEFGNPLAGKPVKFYVDGEYVGGTVTNSEGVAAIQYTVNVPAGTHVITAEFIGGPTYGPSRNTVDLLVYVKDTSLSTTGISAKVNSTTTFCATLLDENGEPVTAVNVIFKIDAIEIGTALTNGSGVACIQHTINLSPGYYLLTTEFTGTSNYGPSNSSAFLLVYSTRSQLAVTNTSAKVGSSVALKAVLVDEFGNPLSGKPVKFYVDGQYVGGTVTNSEGVAAIQYTVNVPAGTHVITAEFVGGPNYGPSEDTAKFLAYETATSITVYDSNGKVNGNVTLRAVLKDEFGNPLSGKPVKFYVDGEYVGGTVTNSEGVAAIQYTVNVPAGTHVITAEFIGGPTYGPSTGKGEFLAYNYSTSIVVYDSNGKVSGNVTLKAVLVDEFGNPLSGKPVKFYVDGQYVGGTVTNSEGVAAIQYTVNVPAGTHVITAEFVGGPNYGPSEDTAKFLAYETATSITVYDSNGKVSGNVTLKAVLVDEFGNPLAGKPVKFYVDGQYVGGTVTNSEGVAAIIYTVNVPAGTHVITAEFVGGPNYGPSEDSGKLLAYTYGTTLTVYNASGKTDENTTLKAVLVDEFGNPLSGKPVKFYVDGEYVGGTVTNSEGVAAIIYTVNVPAGTHVITAEFVGGPNYGPSEDSGKLLAYTYGTIIVMENVSAKVGNSATLKAVLVDEFGNPLAGKPVKFYVDGQYVGGTVTNSEGVAAIQYTVNISTGIHVITAEFVGGPNYGPSEDTAKFLAYETATSITVYDSNGKVNGNVTLRAVLKDEFGNPLSGKPVKFYVDGEYVGGTVTNSEGVAAIQYTVNISTGIHVITAEFVGGPNY</sequence>
<dbReference type="InterPro" id="IPR035986">
    <property type="entry name" value="PKD_dom_sf"/>
</dbReference>
<dbReference type="InterPro" id="IPR036852">
    <property type="entry name" value="Peptidase_S8/S53_dom_sf"/>
</dbReference>
<dbReference type="RefSeq" id="WP_198362175.1">
    <property type="nucleotide sequence ID" value="NZ_CP015101.1"/>
</dbReference>
<dbReference type="GO" id="GO:0006508">
    <property type="term" value="P:proteolysis"/>
    <property type="evidence" value="ECO:0007669"/>
    <property type="project" value="UniProtKB-KW"/>
</dbReference>
<feature type="active site" description="Charge relay system" evidence="6">
    <location>
        <position position="198"/>
    </location>
</feature>
<dbReference type="CDD" id="cd00146">
    <property type="entry name" value="PKD"/>
    <property type="match status" value="3"/>
</dbReference>
<dbReference type="InterPro" id="IPR022409">
    <property type="entry name" value="PKD/Chitinase_dom"/>
</dbReference>
<evidence type="ECO:0000259" key="7">
    <source>
        <dbReference type="PROSITE" id="PS50093"/>
    </source>
</evidence>
<evidence type="ECO:0000313" key="11">
    <source>
        <dbReference type="Proteomes" id="UP000250272"/>
    </source>
</evidence>
<dbReference type="PROSITE" id="PS00138">
    <property type="entry name" value="SUBTILASE_SER"/>
    <property type="match status" value="1"/>
</dbReference>
<feature type="domain" description="Cadherin" evidence="8">
    <location>
        <begin position="609"/>
        <end position="733"/>
    </location>
</feature>
<dbReference type="InterPro" id="IPR032109">
    <property type="entry name" value="Big_3_5"/>
</dbReference>
<dbReference type="PROSITE" id="PS50268">
    <property type="entry name" value="CADHERIN_2"/>
    <property type="match status" value="1"/>
</dbReference>
<dbReference type="InterPro" id="IPR008964">
    <property type="entry name" value="Invasin/intimin_cell_adhesion"/>
</dbReference>
<keyword evidence="4 6" id="KW-0378">Hydrolase</keyword>
<dbReference type="Pfam" id="PF00801">
    <property type="entry name" value="PKD"/>
    <property type="match status" value="1"/>
</dbReference>
<evidence type="ECO:0000313" key="10">
    <source>
        <dbReference type="EMBL" id="ASJ05725.1"/>
    </source>
</evidence>
<keyword evidence="3 6" id="KW-0645">Protease</keyword>
<dbReference type="InterPro" id="IPR050131">
    <property type="entry name" value="Peptidase_S8_subtilisin-like"/>
</dbReference>
<dbReference type="InterPro" id="IPR000601">
    <property type="entry name" value="PKD_dom"/>
</dbReference>
<dbReference type="PANTHER" id="PTHR43806:SF11">
    <property type="entry name" value="CEREVISIN-RELATED"/>
    <property type="match status" value="1"/>
</dbReference>
<dbReference type="InterPro" id="IPR001680">
    <property type="entry name" value="WD40_rpt"/>
</dbReference>
<dbReference type="SMART" id="SM00320">
    <property type="entry name" value="WD40"/>
    <property type="match status" value="4"/>
</dbReference>
<accession>A0A2Z2MLU5</accession>
<name>A0A2Z2MLU5_9EURY</name>
<comment type="similarity">
    <text evidence="1">Belongs to the intimin/invasin family.</text>
</comment>
<dbReference type="Pfam" id="PF18911">
    <property type="entry name" value="PKD_4"/>
    <property type="match status" value="2"/>
</dbReference>
<protein>
    <recommendedName>
        <fullName evidence="12">PKD domain-containing protein</fullName>
    </recommendedName>
</protein>
<dbReference type="InterPro" id="IPR002126">
    <property type="entry name" value="Cadherin-like_dom"/>
</dbReference>
<dbReference type="InterPro" id="IPR003344">
    <property type="entry name" value="Big_1_dom"/>
</dbReference>
<dbReference type="GO" id="GO:0004252">
    <property type="term" value="F:serine-type endopeptidase activity"/>
    <property type="evidence" value="ECO:0007669"/>
    <property type="project" value="UniProtKB-UniRule"/>
</dbReference>
<feature type="domain" description="Big-1" evidence="9">
    <location>
        <begin position="1562"/>
        <end position="1652"/>
    </location>
</feature>
<evidence type="ECO:0000256" key="4">
    <source>
        <dbReference type="ARBA" id="ARBA00022801"/>
    </source>
</evidence>
<feature type="domain" description="PKD" evidence="7">
    <location>
        <begin position="760"/>
        <end position="804"/>
    </location>
</feature>
<dbReference type="GO" id="GO:0007156">
    <property type="term" value="P:homophilic cell adhesion via plasma membrane adhesion molecules"/>
    <property type="evidence" value="ECO:0007669"/>
    <property type="project" value="InterPro"/>
</dbReference>
<dbReference type="SUPFAM" id="SSF89260">
    <property type="entry name" value="Collagen-binding domain"/>
    <property type="match status" value="1"/>
</dbReference>
<feature type="active site" description="Charge relay system" evidence="6">
    <location>
        <position position="469"/>
    </location>
</feature>
<dbReference type="InterPro" id="IPR023828">
    <property type="entry name" value="Peptidase_S8_Ser-AS"/>
</dbReference>
<organism evidence="10 11">
    <name type="scientific">Thermococcus barossii</name>
    <dbReference type="NCBI Taxonomy" id="54077"/>
    <lineage>
        <taxon>Archaea</taxon>
        <taxon>Methanobacteriati</taxon>
        <taxon>Methanobacteriota</taxon>
        <taxon>Thermococci</taxon>
        <taxon>Thermococcales</taxon>
        <taxon>Thermococcaceae</taxon>
        <taxon>Thermococcus</taxon>
    </lineage>
</organism>
<dbReference type="OrthoDB" id="69199at2157"/>
<dbReference type="GO" id="GO:0005509">
    <property type="term" value="F:calcium ion binding"/>
    <property type="evidence" value="ECO:0007669"/>
    <property type="project" value="InterPro"/>
</dbReference>
<dbReference type="SUPFAM" id="SSF49373">
    <property type="entry name" value="Invasin/intimin cell-adhesion fragments"/>
    <property type="match status" value="10"/>
</dbReference>
<evidence type="ECO:0000256" key="6">
    <source>
        <dbReference type="PROSITE-ProRule" id="PRU01240"/>
    </source>
</evidence>
<evidence type="ECO:0000256" key="2">
    <source>
        <dbReference type="ARBA" id="ARBA00011073"/>
    </source>
</evidence>
<evidence type="ECO:0000256" key="5">
    <source>
        <dbReference type="ARBA" id="ARBA00022825"/>
    </source>
</evidence>
<dbReference type="KEGG" id="tbs:A3L01_10245"/>
<dbReference type="PROSITE" id="PS51892">
    <property type="entry name" value="SUBTILASE"/>
    <property type="match status" value="1"/>
</dbReference>
<dbReference type="SUPFAM" id="SSF49299">
    <property type="entry name" value="PKD domain"/>
    <property type="match status" value="3"/>
</dbReference>
<gene>
    <name evidence="10" type="ORF">A3L01_10245</name>
</gene>
<feature type="domain" description="PKD" evidence="7">
    <location>
        <begin position="1192"/>
        <end position="1280"/>
    </location>
</feature>
<dbReference type="SMART" id="SM00634">
    <property type="entry name" value="BID_1"/>
    <property type="match status" value="9"/>
</dbReference>